<feature type="active site" description="Proton acceptor" evidence="10">
    <location>
        <position position="317"/>
    </location>
</feature>
<evidence type="ECO:0000256" key="10">
    <source>
        <dbReference type="HAMAP-Rule" id="MF_00230"/>
    </source>
</evidence>
<evidence type="ECO:0000256" key="2">
    <source>
        <dbReference type="ARBA" id="ARBA00007110"/>
    </source>
</evidence>
<dbReference type="EC" id="2.4.2.21" evidence="3 10"/>
<dbReference type="PANTHER" id="PTHR43463">
    <property type="entry name" value="NICOTINATE-NUCLEOTIDE--DIMETHYLBENZIMIDAZOLE PHOSPHORIBOSYLTRANSFERASE"/>
    <property type="match status" value="1"/>
</dbReference>
<evidence type="ECO:0000313" key="11">
    <source>
        <dbReference type="EMBL" id="TKI08026.1"/>
    </source>
</evidence>
<dbReference type="InterPro" id="IPR003200">
    <property type="entry name" value="Nict_dMeBzImd_PRibTrfase"/>
</dbReference>
<evidence type="ECO:0000256" key="4">
    <source>
        <dbReference type="ARBA" id="ARBA00015486"/>
    </source>
</evidence>
<accession>A0ABY2SPK6</accession>
<reference evidence="11 12" key="1">
    <citation type="submission" date="2019-04" db="EMBL/GenBank/DDBJ databases">
        <authorList>
            <person name="Li M."/>
            <person name="Gao C."/>
        </authorList>
    </citation>
    <scope>NUCLEOTIDE SEQUENCE [LARGE SCALE GENOMIC DNA]</scope>
    <source>
        <strain evidence="11 12">BGMRC 2031</strain>
    </source>
</reference>
<keyword evidence="12" id="KW-1185">Reference proteome</keyword>
<comment type="function">
    <text evidence="10">Catalyzes the synthesis of alpha-ribazole-5'-phosphate from nicotinate mononucleotide (NAMN) and 5,6-dimethylbenzimidazole (DMB).</text>
</comment>
<evidence type="ECO:0000256" key="6">
    <source>
        <dbReference type="ARBA" id="ARBA00022676"/>
    </source>
</evidence>
<evidence type="ECO:0000256" key="9">
    <source>
        <dbReference type="ARBA" id="ARBA00047340"/>
    </source>
</evidence>
<comment type="pathway">
    <text evidence="1 10">Nucleoside biosynthesis; alpha-ribazole biosynthesis; alpha-ribazole from 5,6-dimethylbenzimidazole: step 1/2.</text>
</comment>
<gene>
    <name evidence="10 11" type="primary">cobT</name>
    <name evidence="11" type="ORF">FCN80_02405</name>
</gene>
<dbReference type="InterPro" id="IPR017846">
    <property type="entry name" value="Nict_dMeBzImd_PRibTrfase_bact"/>
</dbReference>
<dbReference type="Gene3D" id="3.40.50.10210">
    <property type="match status" value="1"/>
</dbReference>
<protein>
    <recommendedName>
        <fullName evidence="4 10">Nicotinate-nucleotide--dimethylbenzimidazole phosphoribosyltransferase</fullName>
        <shortName evidence="10">NN:DBI PRT</shortName>
        <ecNumber evidence="3 10">2.4.2.21</ecNumber>
    </recommendedName>
    <alternativeName>
        <fullName evidence="8 10">N(1)-alpha-phosphoribosyltransferase</fullName>
    </alternativeName>
</protein>
<dbReference type="NCBIfam" id="TIGR03160">
    <property type="entry name" value="cobT_DBIPRT"/>
    <property type="match status" value="1"/>
</dbReference>
<dbReference type="InterPro" id="IPR023195">
    <property type="entry name" value="Nict_dMeBzImd_PRibTrfase_N"/>
</dbReference>
<dbReference type="NCBIfam" id="NF000996">
    <property type="entry name" value="PRK00105.1"/>
    <property type="match status" value="1"/>
</dbReference>
<proteinExistence type="inferred from homology"/>
<comment type="caution">
    <text evidence="11">The sequence shown here is derived from an EMBL/GenBank/DDBJ whole genome shotgun (WGS) entry which is preliminary data.</text>
</comment>
<evidence type="ECO:0000256" key="3">
    <source>
        <dbReference type="ARBA" id="ARBA00011991"/>
    </source>
</evidence>
<dbReference type="Gene3D" id="1.10.1610.10">
    <property type="match status" value="1"/>
</dbReference>
<dbReference type="CDD" id="cd02439">
    <property type="entry name" value="DMB-PRT_CobT"/>
    <property type="match status" value="1"/>
</dbReference>
<evidence type="ECO:0000256" key="7">
    <source>
        <dbReference type="ARBA" id="ARBA00022679"/>
    </source>
</evidence>
<dbReference type="RefSeq" id="WP_136988298.1">
    <property type="nucleotide sequence ID" value="NZ_SZPQ01000002.1"/>
</dbReference>
<evidence type="ECO:0000256" key="5">
    <source>
        <dbReference type="ARBA" id="ARBA00022573"/>
    </source>
</evidence>
<comment type="catalytic activity">
    <reaction evidence="9 10">
        <text>5,6-dimethylbenzimidazole + nicotinate beta-D-ribonucleotide = alpha-ribazole 5'-phosphate + nicotinate + H(+)</text>
        <dbReference type="Rhea" id="RHEA:11196"/>
        <dbReference type="ChEBI" id="CHEBI:15378"/>
        <dbReference type="ChEBI" id="CHEBI:15890"/>
        <dbReference type="ChEBI" id="CHEBI:32544"/>
        <dbReference type="ChEBI" id="CHEBI:57502"/>
        <dbReference type="ChEBI" id="CHEBI:57918"/>
        <dbReference type="EC" id="2.4.2.21"/>
    </reaction>
</comment>
<dbReference type="GO" id="GO:0008939">
    <property type="term" value="F:nicotinate-nucleotide-dimethylbenzimidazole phosphoribosyltransferase activity"/>
    <property type="evidence" value="ECO:0007669"/>
    <property type="project" value="UniProtKB-EC"/>
</dbReference>
<dbReference type="HAMAP" id="MF_00230">
    <property type="entry name" value="CobT"/>
    <property type="match status" value="1"/>
</dbReference>
<evidence type="ECO:0000256" key="1">
    <source>
        <dbReference type="ARBA" id="ARBA00005049"/>
    </source>
</evidence>
<dbReference type="EMBL" id="SZPQ01000002">
    <property type="protein sequence ID" value="TKI08026.1"/>
    <property type="molecule type" value="Genomic_DNA"/>
</dbReference>
<organism evidence="11 12">
    <name type="scientific">Martelella alba</name>
    <dbReference type="NCBI Taxonomy" id="2590451"/>
    <lineage>
        <taxon>Bacteria</taxon>
        <taxon>Pseudomonadati</taxon>
        <taxon>Pseudomonadota</taxon>
        <taxon>Alphaproteobacteria</taxon>
        <taxon>Hyphomicrobiales</taxon>
        <taxon>Aurantimonadaceae</taxon>
        <taxon>Martelella</taxon>
    </lineage>
</organism>
<dbReference type="Proteomes" id="UP000305202">
    <property type="component" value="Unassembled WGS sequence"/>
</dbReference>
<sequence length="352" mass="36092">MRNIQQVIDAIRPPDQDAMAAAARRIDGLLKPPGSLGRLEQLAVQLAGIMGRRPLSFAHKSILVMIADHGVYQEGVAVSPRIVTAIQAANMVKGITGVCVLAANAGAKVTAVDLGIDSERPLPGLIDRRMGRGCGNIAVGPAMTRAEAAQVLAIGADLATEQAAAGVTLFGVGELGMANTTPAAALVSVLTEASPGDVVGRGANLPVALLRNKIAVVERAIAVNRPDPRDGIDTLAKVGGFDLGGMAGAMLGAAAEGLPVMLDGFLSYAAALVACRVAPQVRDYLIPSHLSAEKGAKTALAYLDLHPYLDLEMRLGEGSGAALGMNLVDAACAMYNNMGTLTDSDIELPTGH</sequence>
<evidence type="ECO:0000256" key="8">
    <source>
        <dbReference type="ARBA" id="ARBA00030686"/>
    </source>
</evidence>
<name>A0ABY2SPK6_9HYPH</name>
<comment type="similarity">
    <text evidence="2 10">Belongs to the CobT family.</text>
</comment>
<evidence type="ECO:0000313" key="12">
    <source>
        <dbReference type="Proteomes" id="UP000305202"/>
    </source>
</evidence>
<dbReference type="InterPro" id="IPR036087">
    <property type="entry name" value="Nict_dMeBzImd_PRibTrfase_sf"/>
</dbReference>
<keyword evidence="7 10" id="KW-0808">Transferase</keyword>
<dbReference type="SUPFAM" id="SSF52733">
    <property type="entry name" value="Nicotinate mononucleotide:5,6-dimethylbenzimidazole phosphoribosyltransferase (CobT)"/>
    <property type="match status" value="1"/>
</dbReference>
<keyword evidence="6 10" id="KW-0328">Glycosyltransferase</keyword>
<dbReference type="PANTHER" id="PTHR43463:SF1">
    <property type="entry name" value="NICOTINATE-NUCLEOTIDE--DIMETHYLBENZIMIDAZOLE PHOSPHORIBOSYLTRANSFERASE"/>
    <property type="match status" value="1"/>
</dbReference>
<dbReference type="Pfam" id="PF02277">
    <property type="entry name" value="DBI_PRT"/>
    <property type="match status" value="1"/>
</dbReference>
<keyword evidence="5 10" id="KW-0169">Cobalamin biosynthesis</keyword>